<dbReference type="PROSITE" id="PS50011">
    <property type="entry name" value="PROTEIN_KINASE_DOM"/>
    <property type="match status" value="1"/>
</dbReference>
<accession>A0A250WPU1</accession>
<dbReference type="InterPro" id="IPR011009">
    <property type="entry name" value="Kinase-like_dom_sf"/>
</dbReference>
<name>A0A250WPU1_9CHLO</name>
<gene>
    <name evidence="2" type="ORF">CEUSTIGMA_g172.t1</name>
</gene>
<organism evidence="2 3">
    <name type="scientific">Chlamydomonas eustigma</name>
    <dbReference type="NCBI Taxonomy" id="1157962"/>
    <lineage>
        <taxon>Eukaryota</taxon>
        <taxon>Viridiplantae</taxon>
        <taxon>Chlorophyta</taxon>
        <taxon>core chlorophytes</taxon>
        <taxon>Chlorophyceae</taxon>
        <taxon>CS clade</taxon>
        <taxon>Chlamydomonadales</taxon>
        <taxon>Chlamydomonadaceae</taxon>
        <taxon>Chlamydomonas</taxon>
    </lineage>
</organism>
<sequence>MHCVLSERCFLKGCHGPQVIVRLKYHHFSLAKCRGLITLASKYNAPGNEDDKPNIDALAQYLSKEAAKLRSSIGEGSVEEFSRNDASSETMMAPQADELEAQLLAQVGFGGFDSTDFELVQQLGSISMQQAVNSKGTDKRLRTALIAYAARYHPRLPYSQPVITLLKEYLPISRPVACNELLLLRHLCGLPDDKYKMASEPRQPGSAPVVPLLGYFLSCPSDVAADVSTDDSIDSIWLVYKWEGLRPLSLLMQEGPPLAEYGLLKNRERAEKEAWDLRRALLRATASGLLNAVDFCHSADVVHGSISSGSVLLGTWENFKPGVNEDLEVKLDGFGFGRWYSYGEQPLPDPRGKFFASSEISGSRAVLGQQGDDASLISGRVEDLQAAGLLLMEMFMYGLAPGTPKALQDPKDVKASQRQRQLGLVDPGAGGTLDRVSLQRLLFDVFHDDVNQFRDYCLQDSQRYNLLVAFLDEFSGAGWEFFSFLLTGRRSALELAQHPFLKQTHRPPQNVIESNGFKLPWQ</sequence>
<dbReference type="Proteomes" id="UP000232323">
    <property type="component" value="Unassembled WGS sequence"/>
</dbReference>
<dbReference type="GO" id="GO:0005524">
    <property type="term" value="F:ATP binding"/>
    <property type="evidence" value="ECO:0007669"/>
    <property type="project" value="InterPro"/>
</dbReference>
<proteinExistence type="predicted"/>
<dbReference type="EMBL" id="BEGY01000001">
    <property type="protein sequence ID" value="GAX72716.1"/>
    <property type="molecule type" value="Genomic_DNA"/>
</dbReference>
<dbReference type="PANTHER" id="PTHR36796:SF1">
    <property type="entry name" value="PROTEIN KINASE SUPERFAMILY PROTEIN"/>
    <property type="match status" value="1"/>
</dbReference>
<dbReference type="PANTHER" id="PTHR36796">
    <property type="entry name" value="PROTEIN KINASE SUPERFAMILY PROTEIN"/>
    <property type="match status" value="1"/>
</dbReference>
<dbReference type="GO" id="GO:0004672">
    <property type="term" value="F:protein kinase activity"/>
    <property type="evidence" value="ECO:0007669"/>
    <property type="project" value="InterPro"/>
</dbReference>
<evidence type="ECO:0000313" key="3">
    <source>
        <dbReference type="Proteomes" id="UP000232323"/>
    </source>
</evidence>
<dbReference type="Gene3D" id="1.10.510.10">
    <property type="entry name" value="Transferase(Phosphotransferase) domain 1"/>
    <property type="match status" value="1"/>
</dbReference>
<dbReference type="AlphaFoldDB" id="A0A250WPU1"/>
<evidence type="ECO:0000259" key="1">
    <source>
        <dbReference type="PROSITE" id="PS50011"/>
    </source>
</evidence>
<dbReference type="InterPro" id="IPR000719">
    <property type="entry name" value="Prot_kinase_dom"/>
</dbReference>
<dbReference type="OrthoDB" id="1076at2759"/>
<comment type="caution">
    <text evidence="2">The sequence shown here is derived from an EMBL/GenBank/DDBJ whole genome shotgun (WGS) entry which is preliminary data.</text>
</comment>
<reference evidence="2 3" key="1">
    <citation type="submission" date="2017-08" db="EMBL/GenBank/DDBJ databases">
        <title>Acidophilic green algal genome provides insights into adaptation to an acidic environment.</title>
        <authorList>
            <person name="Hirooka S."/>
            <person name="Hirose Y."/>
            <person name="Kanesaki Y."/>
            <person name="Higuchi S."/>
            <person name="Fujiwara T."/>
            <person name="Onuma R."/>
            <person name="Era A."/>
            <person name="Ohbayashi R."/>
            <person name="Uzuka A."/>
            <person name="Nozaki H."/>
            <person name="Yoshikawa H."/>
            <person name="Miyagishima S.Y."/>
        </authorList>
    </citation>
    <scope>NUCLEOTIDE SEQUENCE [LARGE SCALE GENOMIC DNA]</scope>
    <source>
        <strain evidence="2 3">NIES-2499</strain>
    </source>
</reference>
<keyword evidence="3" id="KW-1185">Reference proteome</keyword>
<dbReference type="GO" id="GO:0009507">
    <property type="term" value="C:chloroplast"/>
    <property type="evidence" value="ECO:0007669"/>
    <property type="project" value="TreeGrafter"/>
</dbReference>
<evidence type="ECO:0000313" key="2">
    <source>
        <dbReference type="EMBL" id="GAX72716.1"/>
    </source>
</evidence>
<feature type="domain" description="Protein kinase" evidence="1">
    <location>
        <begin position="117"/>
        <end position="501"/>
    </location>
</feature>
<protein>
    <recommendedName>
        <fullName evidence="1">Protein kinase domain-containing protein</fullName>
    </recommendedName>
</protein>
<dbReference type="SUPFAM" id="SSF56112">
    <property type="entry name" value="Protein kinase-like (PK-like)"/>
    <property type="match status" value="1"/>
</dbReference>